<feature type="region of interest" description="Disordered" evidence="1">
    <location>
        <begin position="1"/>
        <end position="38"/>
    </location>
</feature>
<evidence type="ECO:0000313" key="4">
    <source>
        <dbReference type="Proteomes" id="UP000663855"/>
    </source>
</evidence>
<accession>A0A815VNP9</accession>
<evidence type="ECO:0000256" key="1">
    <source>
        <dbReference type="SAM" id="MobiDB-lite"/>
    </source>
</evidence>
<gene>
    <name evidence="3" type="ORF">BYL167_LOCUS34245</name>
    <name evidence="2" type="ORF">CJN711_LOCUS29154</name>
</gene>
<dbReference type="AlphaFoldDB" id="A0A815VNP9"/>
<reference evidence="2" key="1">
    <citation type="submission" date="2021-02" db="EMBL/GenBank/DDBJ databases">
        <authorList>
            <person name="Nowell W R."/>
        </authorList>
    </citation>
    <scope>NUCLEOTIDE SEQUENCE</scope>
</reference>
<sequence>MAKTNAERMKKYREKRKKDSVKYETAKAQARARNNSIKTKLSGARLTEFRSKAKLRQRKCRENKIKRLINKPSSSSFKTRQSFSKSLKKVKSSLPKCGRKKVAIQHLAEKFGLVPKSKRQRITLQLADKLKTDVHNFYQRDDISYQLPGKRDTVVVKEDDDENKSVDLSRSSFADLRPVFIA</sequence>
<dbReference type="EMBL" id="CAJOBH010068872">
    <property type="protein sequence ID" value="CAF4461926.1"/>
    <property type="molecule type" value="Genomic_DNA"/>
</dbReference>
<dbReference type="EMBL" id="CAJNOV010013811">
    <property type="protein sequence ID" value="CAF1532766.1"/>
    <property type="molecule type" value="Genomic_DNA"/>
</dbReference>
<evidence type="ECO:0000313" key="2">
    <source>
        <dbReference type="EMBL" id="CAF1532766.1"/>
    </source>
</evidence>
<comment type="caution">
    <text evidence="2">The sequence shown here is derived from an EMBL/GenBank/DDBJ whole genome shotgun (WGS) entry which is preliminary data.</text>
</comment>
<dbReference type="Proteomes" id="UP000663855">
    <property type="component" value="Unassembled WGS sequence"/>
</dbReference>
<proteinExistence type="predicted"/>
<feature type="compositionally biased region" description="Basic residues" evidence="1">
    <location>
        <begin position="10"/>
        <end position="19"/>
    </location>
</feature>
<dbReference type="Proteomes" id="UP000681967">
    <property type="component" value="Unassembled WGS sequence"/>
</dbReference>
<protein>
    <submittedName>
        <fullName evidence="2">Uncharacterized protein</fullName>
    </submittedName>
</protein>
<name>A0A815VNP9_9BILA</name>
<evidence type="ECO:0000313" key="3">
    <source>
        <dbReference type="EMBL" id="CAF4461926.1"/>
    </source>
</evidence>
<organism evidence="2 4">
    <name type="scientific">Rotaria magnacalcarata</name>
    <dbReference type="NCBI Taxonomy" id="392030"/>
    <lineage>
        <taxon>Eukaryota</taxon>
        <taxon>Metazoa</taxon>
        <taxon>Spiralia</taxon>
        <taxon>Gnathifera</taxon>
        <taxon>Rotifera</taxon>
        <taxon>Eurotatoria</taxon>
        <taxon>Bdelloidea</taxon>
        <taxon>Philodinida</taxon>
        <taxon>Philodinidae</taxon>
        <taxon>Rotaria</taxon>
    </lineage>
</organism>